<evidence type="ECO:0000313" key="2">
    <source>
        <dbReference type="EMBL" id="RKP27804.1"/>
    </source>
</evidence>
<name>A0A4P9Z5A5_9FUNG</name>
<feature type="compositionally biased region" description="Acidic residues" evidence="1">
    <location>
        <begin position="116"/>
        <end position="135"/>
    </location>
</feature>
<gene>
    <name evidence="2" type="ORF">SYNPS1DRAFT_26556</name>
</gene>
<protein>
    <submittedName>
        <fullName evidence="2">Uncharacterized protein</fullName>
    </submittedName>
</protein>
<dbReference type="Proteomes" id="UP000278143">
    <property type="component" value="Unassembled WGS sequence"/>
</dbReference>
<reference evidence="3" key="1">
    <citation type="journal article" date="2018" name="Nat. Microbiol.">
        <title>Leveraging single-cell genomics to expand the fungal tree of life.</title>
        <authorList>
            <person name="Ahrendt S.R."/>
            <person name="Quandt C.A."/>
            <person name="Ciobanu D."/>
            <person name="Clum A."/>
            <person name="Salamov A."/>
            <person name="Andreopoulos B."/>
            <person name="Cheng J.F."/>
            <person name="Woyke T."/>
            <person name="Pelin A."/>
            <person name="Henrissat B."/>
            <person name="Reynolds N.K."/>
            <person name="Benny G.L."/>
            <person name="Smith M.E."/>
            <person name="James T.Y."/>
            <person name="Grigoriev I.V."/>
        </authorList>
    </citation>
    <scope>NUCLEOTIDE SEQUENCE [LARGE SCALE GENOMIC DNA]</scope>
    <source>
        <strain evidence="3">Benny S71-1</strain>
    </source>
</reference>
<proteinExistence type="predicted"/>
<accession>A0A4P9Z5A5</accession>
<keyword evidence="3" id="KW-1185">Reference proteome</keyword>
<feature type="region of interest" description="Disordered" evidence="1">
    <location>
        <begin position="238"/>
        <end position="270"/>
    </location>
</feature>
<organism evidence="2 3">
    <name type="scientific">Syncephalis pseudoplumigaleata</name>
    <dbReference type="NCBI Taxonomy" id="1712513"/>
    <lineage>
        <taxon>Eukaryota</taxon>
        <taxon>Fungi</taxon>
        <taxon>Fungi incertae sedis</taxon>
        <taxon>Zoopagomycota</taxon>
        <taxon>Zoopagomycotina</taxon>
        <taxon>Zoopagomycetes</taxon>
        <taxon>Zoopagales</taxon>
        <taxon>Piptocephalidaceae</taxon>
        <taxon>Syncephalis</taxon>
    </lineage>
</organism>
<feature type="compositionally biased region" description="Acidic residues" evidence="1">
    <location>
        <begin position="251"/>
        <end position="270"/>
    </location>
</feature>
<dbReference type="AlphaFoldDB" id="A0A4P9Z5A5"/>
<evidence type="ECO:0000313" key="3">
    <source>
        <dbReference type="Proteomes" id="UP000278143"/>
    </source>
</evidence>
<sequence length="270" mass="29532">MTTADHGYFPLLPASYLQNSSDAAPARSASVAGTGAEGAAAGKVAGNKYAASRRPQYDHWLEAVERQRIRQRTKRRQLALHARAILPMGCNDYTIEQLEGETAQAELRLHNPDVSSSEEEDVEEEEEGVEEVEDEEHGMVQYEVADEEAVQEEAVQQQEDDEEEAMDEEELLALAAEMDEARASGGAIDAEMLFNSTRSDAITTAAAADGQTPWLRRASHGAQRVVSMAARYAVSAITRRDAEAAQPTEPASDEEEEEEEDGSSMELDDD</sequence>
<feature type="region of interest" description="Disordered" evidence="1">
    <location>
        <begin position="112"/>
        <end position="135"/>
    </location>
</feature>
<dbReference type="EMBL" id="KZ989149">
    <property type="protein sequence ID" value="RKP27804.1"/>
    <property type="molecule type" value="Genomic_DNA"/>
</dbReference>
<evidence type="ECO:0000256" key="1">
    <source>
        <dbReference type="SAM" id="MobiDB-lite"/>
    </source>
</evidence>